<evidence type="ECO:0000313" key="2">
    <source>
        <dbReference type="EMBL" id="MDM4018091.1"/>
    </source>
</evidence>
<feature type="transmembrane region" description="Helical" evidence="1">
    <location>
        <begin position="20"/>
        <end position="43"/>
    </location>
</feature>
<keyword evidence="3" id="KW-1185">Reference proteome</keyword>
<feature type="transmembrane region" description="Helical" evidence="1">
    <location>
        <begin position="68"/>
        <end position="91"/>
    </location>
</feature>
<reference evidence="2 3" key="1">
    <citation type="submission" date="2023-06" db="EMBL/GenBank/DDBJ databases">
        <title>Roseiconus lacunae JC819 isolated from Gulf of Mannar region, Tamil Nadu.</title>
        <authorList>
            <person name="Pk S."/>
            <person name="Ch S."/>
            <person name="Ch V.R."/>
        </authorList>
    </citation>
    <scope>NUCLEOTIDE SEQUENCE [LARGE SCALE GENOMIC DNA]</scope>
    <source>
        <strain evidence="2 3">JC819</strain>
    </source>
</reference>
<evidence type="ECO:0000256" key="1">
    <source>
        <dbReference type="SAM" id="Phobius"/>
    </source>
</evidence>
<dbReference type="Proteomes" id="UP001239462">
    <property type="component" value="Unassembled WGS sequence"/>
</dbReference>
<keyword evidence="1" id="KW-0812">Transmembrane</keyword>
<dbReference type="EMBL" id="JASZZN010000018">
    <property type="protein sequence ID" value="MDM4018091.1"/>
    <property type="molecule type" value="Genomic_DNA"/>
</dbReference>
<gene>
    <name evidence="2" type="ORF">QTN89_21765</name>
</gene>
<name>A0ABT7PPM5_9BACT</name>
<accession>A0ABT7PPM5</accession>
<organism evidence="2 3">
    <name type="scientific">Roseiconus lacunae</name>
    <dbReference type="NCBI Taxonomy" id="2605694"/>
    <lineage>
        <taxon>Bacteria</taxon>
        <taxon>Pseudomonadati</taxon>
        <taxon>Planctomycetota</taxon>
        <taxon>Planctomycetia</taxon>
        <taxon>Pirellulales</taxon>
        <taxon>Pirellulaceae</taxon>
        <taxon>Roseiconus</taxon>
    </lineage>
</organism>
<dbReference type="RefSeq" id="WP_230774250.1">
    <property type="nucleotide sequence ID" value="NZ_CP141221.1"/>
</dbReference>
<keyword evidence="1" id="KW-0472">Membrane</keyword>
<keyword evidence="1" id="KW-1133">Transmembrane helix</keyword>
<evidence type="ECO:0000313" key="3">
    <source>
        <dbReference type="Proteomes" id="UP001239462"/>
    </source>
</evidence>
<proteinExistence type="predicted"/>
<sequence length="101" mass="11568">MSRGRSPAVARTSQQRPPGFFSLVMLALSVTFMAAITSVMLFLNGSLTLFALHWIVDDHPEWAERRSIFQFVLFTVPLLLVVAEWFAWDLLRGSLTRENRQ</sequence>
<comment type="caution">
    <text evidence="2">The sequence shown here is derived from an EMBL/GenBank/DDBJ whole genome shotgun (WGS) entry which is preliminary data.</text>
</comment>
<protein>
    <submittedName>
        <fullName evidence="2">Uncharacterized protein</fullName>
    </submittedName>
</protein>